<comment type="function">
    <text evidence="8">Destroys radicals which are normally produced within the cells and which are toxic to biological systems.</text>
</comment>
<organism evidence="11 12">
    <name type="scientific">Elliptochloris bilobata</name>
    <dbReference type="NCBI Taxonomy" id="381761"/>
    <lineage>
        <taxon>Eukaryota</taxon>
        <taxon>Viridiplantae</taxon>
        <taxon>Chlorophyta</taxon>
        <taxon>core chlorophytes</taxon>
        <taxon>Trebouxiophyceae</taxon>
        <taxon>Trebouxiophyceae incertae sedis</taxon>
        <taxon>Elliptochloris clade</taxon>
        <taxon>Elliptochloris</taxon>
    </lineage>
</organism>
<proteinExistence type="inferred from homology"/>
<dbReference type="Proteomes" id="UP001445335">
    <property type="component" value="Unassembled WGS sequence"/>
</dbReference>
<dbReference type="Pfam" id="PF02777">
    <property type="entry name" value="Sod_Fe_C"/>
    <property type="match status" value="1"/>
</dbReference>
<dbReference type="PROSITE" id="PS00088">
    <property type="entry name" value="SOD_MN"/>
    <property type="match status" value="1"/>
</dbReference>
<evidence type="ECO:0000256" key="7">
    <source>
        <dbReference type="PIRSR" id="PIRSR000349-1"/>
    </source>
</evidence>
<dbReference type="GO" id="GO:0004784">
    <property type="term" value="F:superoxide dismutase activity"/>
    <property type="evidence" value="ECO:0007669"/>
    <property type="project" value="UniProtKB-EC"/>
</dbReference>
<dbReference type="InterPro" id="IPR019833">
    <property type="entry name" value="Mn/Fe_SOD_BS"/>
</dbReference>
<feature type="binding site" evidence="7">
    <location>
        <position position="191"/>
    </location>
    <ligand>
        <name>Mn(2+)</name>
        <dbReference type="ChEBI" id="CHEBI:29035"/>
    </ligand>
</feature>
<dbReference type="Gene3D" id="1.10.287.990">
    <property type="entry name" value="Fe,Mn superoxide dismutase (SOD) domain"/>
    <property type="match status" value="1"/>
</dbReference>
<dbReference type="AlphaFoldDB" id="A0AAW1S9K2"/>
<dbReference type="PANTHER" id="PTHR42769">
    <property type="entry name" value="SUPEROXIDE DISMUTASE"/>
    <property type="match status" value="1"/>
</dbReference>
<feature type="binding site" evidence="7">
    <location>
        <position position="56"/>
    </location>
    <ligand>
        <name>Mn(2+)</name>
        <dbReference type="ChEBI" id="CHEBI:29035"/>
    </ligand>
</feature>
<evidence type="ECO:0000256" key="4">
    <source>
        <dbReference type="ARBA" id="ARBA00023002"/>
    </source>
</evidence>
<protein>
    <recommendedName>
        <fullName evidence="8">Superoxide dismutase</fullName>
        <ecNumber evidence="8">1.15.1.1</ecNumber>
    </recommendedName>
</protein>
<dbReference type="InterPro" id="IPR036314">
    <property type="entry name" value="SOD_C_sf"/>
</dbReference>
<dbReference type="EMBL" id="JALJOU010000008">
    <property type="protein sequence ID" value="KAK9842274.1"/>
    <property type="molecule type" value="Genomic_DNA"/>
</dbReference>
<evidence type="ECO:0000259" key="9">
    <source>
        <dbReference type="Pfam" id="PF00081"/>
    </source>
</evidence>
<feature type="domain" description="Manganese/iron superoxide dismutase C-terminal" evidence="10">
    <location>
        <begin position="123"/>
        <end position="225"/>
    </location>
</feature>
<comment type="caution">
    <text evidence="11">The sequence shown here is derived from an EMBL/GenBank/DDBJ whole genome shotgun (WGS) entry which is preliminary data.</text>
</comment>
<evidence type="ECO:0000256" key="6">
    <source>
        <dbReference type="ARBA" id="ARBA00049204"/>
    </source>
</evidence>
<sequence length="230" mass="25952">MGTALAGQKLQFRSSVPCRCTRARTVFTRAELTLKPLPYSEDALEPHISRDTLNVHWGKHHRTYVTNLNNQIKDKPMANKTLNELIVEAWNSGSPTPEFNNAGQVFNHDFYWESMCPNGGGEPTGELKAAIERDFGSFDEFKTQFKAAGATQFGSGWAWLVAEGGKLKVTKTPNAENPLTNPAQTPLLTMDVWEHAYYLDVQNRRPDYISTFVDKLINWDKVAERFAEAK</sequence>
<comment type="similarity">
    <text evidence="2 8">Belongs to the iron/manganese superoxide dismutase family.</text>
</comment>
<dbReference type="GO" id="GO:0042644">
    <property type="term" value="C:chloroplast nucleoid"/>
    <property type="evidence" value="ECO:0007669"/>
    <property type="project" value="TreeGrafter"/>
</dbReference>
<evidence type="ECO:0000256" key="2">
    <source>
        <dbReference type="ARBA" id="ARBA00008714"/>
    </source>
</evidence>
<gene>
    <name evidence="11" type="ORF">WJX81_004068</name>
</gene>
<feature type="binding site" evidence="7">
    <location>
        <position position="108"/>
    </location>
    <ligand>
        <name>Mn(2+)</name>
        <dbReference type="ChEBI" id="CHEBI:29035"/>
    </ligand>
</feature>
<reference evidence="11 12" key="1">
    <citation type="journal article" date="2024" name="Nat. Commun.">
        <title>Phylogenomics reveals the evolutionary origins of lichenization in chlorophyte algae.</title>
        <authorList>
            <person name="Puginier C."/>
            <person name="Libourel C."/>
            <person name="Otte J."/>
            <person name="Skaloud P."/>
            <person name="Haon M."/>
            <person name="Grisel S."/>
            <person name="Petersen M."/>
            <person name="Berrin J.G."/>
            <person name="Delaux P.M."/>
            <person name="Dal Grande F."/>
            <person name="Keller J."/>
        </authorList>
    </citation>
    <scope>NUCLEOTIDE SEQUENCE [LARGE SCALE GENOMIC DNA]</scope>
    <source>
        <strain evidence="11 12">SAG 245.80</strain>
    </source>
</reference>
<name>A0AAW1S9K2_9CHLO</name>
<dbReference type="Pfam" id="PF00081">
    <property type="entry name" value="Sod_Fe_N"/>
    <property type="match status" value="1"/>
</dbReference>
<dbReference type="PIRSF" id="PIRSF000349">
    <property type="entry name" value="SODismutase"/>
    <property type="match status" value="1"/>
</dbReference>
<dbReference type="FunFam" id="3.55.40.20:FF:000001">
    <property type="entry name" value="Superoxide dismutase"/>
    <property type="match status" value="1"/>
</dbReference>
<dbReference type="PRINTS" id="PR01703">
    <property type="entry name" value="MNSODISMTASE"/>
</dbReference>
<dbReference type="InterPro" id="IPR019831">
    <property type="entry name" value="Mn/Fe_SOD_N"/>
</dbReference>
<dbReference type="InterPro" id="IPR001189">
    <property type="entry name" value="Mn/Fe_SOD"/>
</dbReference>
<dbReference type="Gene3D" id="3.55.40.20">
    <property type="entry name" value="Iron/manganese superoxide dismutase, C-terminal domain"/>
    <property type="match status" value="1"/>
</dbReference>
<dbReference type="FunFam" id="1.10.287.990:FF:000002">
    <property type="entry name" value="Superoxide dismutase"/>
    <property type="match status" value="1"/>
</dbReference>
<evidence type="ECO:0000256" key="8">
    <source>
        <dbReference type="RuleBase" id="RU000414"/>
    </source>
</evidence>
<evidence type="ECO:0000256" key="5">
    <source>
        <dbReference type="ARBA" id="ARBA00023004"/>
    </source>
</evidence>
<evidence type="ECO:0000256" key="3">
    <source>
        <dbReference type="ARBA" id="ARBA00022723"/>
    </source>
</evidence>
<dbReference type="GO" id="GO:0046872">
    <property type="term" value="F:metal ion binding"/>
    <property type="evidence" value="ECO:0007669"/>
    <property type="project" value="UniProtKB-KW"/>
</dbReference>
<keyword evidence="12" id="KW-1185">Reference proteome</keyword>
<evidence type="ECO:0000313" key="11">
    <source>
        <dbReference type="EMBL" id="KAK9842274.1"/>
    </source>
</evidence>
<dbReference type="PANTHER" id="PTHR42769:SF3">
    <property type="entry name" value="SUPEROXIDE DISMUTASE [FE] 2, CHLOROPLASTIC"/>
    <property type="match status" value="1"/>
</dbReference>
<dbReference type="SUPFAM" id="SSF46609">
    <property type="entry name" value="Fe,Mn superoxide dismutase (SOD), N-terminal domain"/>
    <property type="match status" value="1"/>
</dbReference>
<comment type="cofactor">
    <cofactor evidence="1">
        <name>Fe cation</name>
        <dbReference type="ChEBI" id="CHEBI:24875"/>
    </cofactor>
</comment>
<feature type="binding site" evidence="7">
    <location>
        <position position="195"/>
    </location>
    <ligand>
        <name>Mn(2+)</name>
        <dbReference type="ChEBI" id="CHEBI:29035"/>
    </ligand>
</feature>
<evidence type="ECO:0000313" key="12">
    <source>
        <dbReference type="Proteomes" id="UP001445335"/>
    </source>
</evidence>
<dbReference type="SUPFAM" id="SSF54719">
    <property type="entry name" value="Fe,Mn superoxide dismutase (SOD), C-terminal domain"/>
    <property type="match status" value="1"/>
</dbReference>
<dbReference type="EC" id="1.15.1.1" evidence="8"/>
<keyword evidence="4 8" id="KW-0560">Oxidoreductase</keyword>
<comment type="catalytic activity">
    <reaction evidence="6 8">
        <text>2 superoxide + 2 H(+) = H2O2 + O2</text>
        <dbReference type="Rhea" id="RHEA:20696"/>
        <dbReference type="ChEBI" id="CHEBI:15378"/>
        <dbReference type="ChEBI" id="CHEBI:15379"/>
        <dbReference type="ChEBI" id="CHEBI:16240"/>
        <dbReference type="ChEBI" id="CHEBI:18421"/>
        <dbReference type="EC" id="1.15.1.1"/>
    </reaction>
</comment>
<evidence type="ECO:0000256" key="1">
    <source>
        <dbReference type="ARBA" id="ARBA00001962"/>
    </source>
</evidence>
<dbReference type="InterPro" id="IPR036324">
    <property type="entry name" value="Mn/Fe_SOD_N_sf"/>
</dbReference>
<keyword evidence="5" id="KW-0408">Iron</keyword>
<keyword evidence="3 7" id="KW-0479">Metal-binding</keyword>
<dbReference type="InterPro" id="IPR019832">
    <property type="entry name" value="Mn/Fe_SOD_C"/>
</dbReference>
<feature type="domain" description="Manganese/iron superoxide dismutase N-terminal" evidence="9">
    <location>
        <begin position="33"/>
        <end position="116"/>
    </location>
</feature>
<evidence type="ECO:0000259" key="10">
    <source>
        <dbReference type="Pfam" id="PF02777"/>
    </source>
</evidence>
<accession>A0AAW1S9K2</accession>